<feature type="domain" description="HNH nuclease" evidence="2">
    <location>
        <begin position="49"/>
        <end position="99"/>
    </location>
</feature>
<keyword evidence="4" id="KW-1185">Reference proteome</keyword>
<evidence type="ECO:0000259" key="2">
    <source>
        <dbReference type="SMART" id="SM00507"/>
    </source>
</evidence>
<proteinExistence type="predicted"/>
<dbReference type="AlphaFoldDB" id="A0A176Z0U1"/>
<dbReference type="CDD" id="cd00085">
    <property type="entry name" value="HNHc"/>
    <property type="match status" value="1"/>
</dbReference>
<keyword evidence="3" id="KW-0540">Nuclease</keyword>
<comment type="caution">
    <text evidence="3">The sequence shown here is derived from an EMBL/GenBank/DDBJ whole genome shotgun (WGS) entry which is preliminary data.</text>
</comment>
<evidence type="ECO:0000313" key="4">
    <source>
        <dbReference type="Proteomes" id="UP000077173"/>
    </source>
</evidence>
<gene>
    <name evidence="3" type="ORF">AXW67_18285</name>
</gene>
<keyword evidence="3" id="KW-0255">Endonuclease</keyword>
<sequence>MAWKPRRVCRCGKIIAATDLCECQIKRKAENDRRRPNANDRGYDSRWKLARRAFLDKHPDCAMCGKPAVVVDHKTPHRGDRAKFWDKGNWQPLCAHHHNSTKQSQERRDDR</sequence>
<name>A0A176Z0U1_9BRAD</name>
<dbReference type="GO" id="GO:0004519">
    <property type="term" value="F:endonuclease activity"/>
    <property type="evidence" value="ECO:0007669"/>
    <property type="project" value="UniProtKB-KW"/>
</dbReference>
<keyword evidence="3" id="KW-0378">Hydrolase</keyword>
<dbReference type="EMBL" id="LSEF01000073">
    <property type="protein sequence ID" value="OAF13930.1"/>
    <property type="molecule type" value="Genomic_DNA"/>
</dbReference>
<dbReference type="InterPro" id="IPR003615">
    <property type="entry name" value="HNH_nuc"/>
</dbReference>
<organism evidence="3 4">
    <name type="scientific">Bradyrhizobium neotropicale</name>
    <dbReference type="NCBI Taxonomy" id="1497615"/>
    <lineage>
        <taxon>Bacteria</taxon>
        <taxon>Pseudomonadati</taxon>
        <taxon>Pseudomonadota</taxon>
        <taxon>Alphaproteobacteria</taxon>
        <taxon>Hyphomicrobiales</taxon>
        <taxon>Nitrobacteraceae</taxon>
        <taxon>Bradyrhizobium</taxon>
    </lineage>
</organism>
<evidence type="ECO:0000256" key="1">
    <source>
        <dbReference type="SAM" id="MobiDB-lite"/>
    </source>
</evidence>
<dbReference type="Proteomes" id="UP000077173">
    <property type="component" value="Unassembled WGS sequence"/>
</dbReference>
<reference evidence="3 4" key="1">
    <citation type="submission" date="2016-02" db="EMBL/GenBank/DDBJ databases">
        <title>Draft genome sequence of the strain BR 10247T Bradyrhizobium neotropicale isolated from nodules of Centrolobium paraense.</title>
        <authorList>
            <person name="Simoes-Araujo J.L."/>
            <person name="Barauna A.C."/>
            <person name="Silva K."/>
            <person name="Zilli J.E."/>
        </authorList>
    </citation>
    <scope>NUCLEOTIDE SEQUENCE [LARGE SCALE GENOMIC DNA]</scope>
    <source>
        <strain evidence="3 4">BR 10247</strain>
    </source>
</reference>
<evidence type="ECO:0000313" key="3">
    <source>
        <dbReference type="EMBL" id="OAF13930.1"/>
    </source>
</evidence>
<feature type="region of interest" description="Disordered" evidence="1">
    <location>
        <begin position="91"/>
        <end position="111"/>
    </location>
</feature>
<dbReference type="SMART" id="SM00507">
    <property type="entry name" value="HNHc"/>
    <property type="match status" value="1"/>
</dbReference>
<accession>A0A176Z0U1</accession>
<protein>
    <submittedName>
        <fullName evidence="3">HNH endonuclease</fullName>
    </submittedName>
</protein>
<dbReference type="RefSeq" id="WP_063679926.1">
    <property type="nucleotide sequence ID" value="NZ_LSEF01000073.1"/>
</dbReference>